<evidence type="ECO:0000313" key="3">
    <source>
        <dbReference type="EMBL" id="GAA4724396.1"/>
    </source>
</evidence>
<proteinExistence type="predicted"/>
<dbReference type="EMBL" id="BAABLO010000011">
    <property type="protein sequence ID" value="GAA4724396.1"/>
    <property type="molecule type" value="Genomic_DNA"/>
</dbReference>
<reference evidence="4" key="1">
    <citation type="journal article" date="2019" name="Int. J. Syst. Evol. Microbiol.">
        <title>The Global Catalogue of Microorganisms (GCM) 10K type strain sequencing project: providing services to taxonomists for standard genome sequencing and annotation.</title>
        <authorList>
            <consortium name="The Broad Institute Genomics Platform"/>
            <consortium name="The Broad Institute Genome Sequencing Center for Infectious Disease"/>
            <person name="Wu L."/>
            <person name="Ma J."/>
        </authorList>
    </citation>
    <scope>NUCLEOTIDE SEQUENCE [LARGE SCALE GENOMIC DNA]</scope>
    <source>
        <strain evidence="4">JCM 18961</strain>
    </source>
</reference>
<protein>
    <recommendedName>
        <fullName evidence="2">Putative Flp pilus-assembly TadG-like N-terminal domain-containing protein</fullName>
    </recommendedName>
</protein>
<name>A0ABP8YA67_9MICO</name>
<dbReference type="InterPro" id="IPR028087">
    <property type="entry name" value="Tad_N"/>
</dbReference>
<evidence type="ECO:0000256" key="1">
    <source>
        <dbReference type="SAM" id="Phobius"/>
    </source>
</evidence>
<gene>
    <name evidence="3" type="ORF">GCM10025782_23010</name>
</gene>
<keyword evidence="1" id="KW-1133">Transmembrane helix</keyword>
<evidence type="ECO:0000313" key="4">
    <source>
        <dbReference type="Proteomes" id="UP001500556"/>
    </source>
</evidence>
<comment type="caution">
    <text evidence="3">The sequence shown here is derived from an EMBL/GenBank/DDBJ whole genome shotgun (WGS) entry which is preliminary data.</text>
</comment>
<keyword evidence="1" id="KW-0472">Membrane</keyword>
<sequence>MTRRVRAWRSRRGNGAAGDEAGQVGILILGYTVVAILLIVGTMAVTSAQLSRMRLLDAADGAALDAADSLDLAAYREGLGSSVVVSDDTVVRTATAYLEDRPLPVGMLGWQVAPGSGSPDGQTAVVRLQGRAELPWVGPLLEALGGSVTITVESRARSDLQPVP</sequence>
<dbReference type="Proteomes" id="UP001500556">
    <property type="component" value="Unassembled WGS sequence"/>
</dbReference>
<accession>A0ABP8YA67</accession>
<organism evidence="3 4">
    <name type="scientific">Pedococcus ginsenosidimutans</name>
    <dbReference type="NCBI Taxonomy" id="490570"/>
    <lineage>
        <taxon>Bacteria</taxon>
        <taxon>Bacillati</taxon>
        <taxon>Actinomycetota</taxon>
        <taxon>Actinomycetes</taxon>
        <taxon>Micrococcales</taxon>
        <taxon>Intrasporangiaceae</taxon>
        <taxon>Pedococcus</taxon>
    </lineage>
</organism>
<keyword evidence="1" id="KW-0812">Transmembrane</keyword>
<feature type="domain" description="Putative Flp pilus-assembly TadG-like N-terminal" evidence="2">
    <location>
        <begin position="22"/>
        <end position="68"/>
    </location>
</feature>
<feature type="transmembrane region" description="Helical" evidence="1">
    <location>
        <begin position="21"/>
        <end position="45"/>
    </location>
</feature>
<evidence type="ECO:0000259" key="2">
    <source>
        <dbReference type="Pfam" id="PF13400"/>
    </source>
</evidence>
<dbReference type="Pfam" id="PF13400">
    <property type="entry name" value="Tad"/>
    <property type="match status" value="1"/>
</dbReference>
<keyword evidence="4" id="KW-1185">Reference proteome</keyword>
<dbReference type="RefSeq" id="WP_345503425.1">
    <property type="nucleotide sequence ID" value="NZ_BAABLO010000011.1"/>
</dbReference>